<reference evidence="6" key="1">
    <citation type="submission" date="2003-08" db="EMBL/GenBank/DDBJ databases">
        <authorList>
            <person name="Birren B."/>
            <person name="Nusbaum C."/>
            <person name="Abebe A."/>
            <person name="Abouelleil A."/>
            <person name="Adekoya E."/>
            <person name="Ait-zahra M."/>
            <person name="Allen N."/>
            <person name="Allen T."/>
            <person name="An P."/>
            <person name="Anderson M."/>
            <person name="Anderson S."/>
            <person name="Arachchi H."/>
            <person name="Armbruster J."/>
            <person name="Bachantsang P."/>
            <person name="Baldwin J."/>
            <person name="Barry A."/>
            <person name="Bayul T."/>
            <person name="Blitshsteyn B."/>
            <person name="Bloom T."/>
            <person name="Blye J."/>
            <person name="Boguslavskiy L."/>
            <person name="Borowsky M."/>
            <person name="Boukhgalter B."/>
            <person name="Brunache A."/>
            <person name="Butler J."/>
            <person name="Calixte N."/>
            <person name="Calvo S."/>
            <person name="Camarata J."/>
            <person name="Campo K."/>
            <person name="Chang J."/>
            <person name="Cheshatsang Y."/>
            <person name="Citroen M."/>
            <person name="Collymore A."/>
            <person name="Considine T."/>
            <person name="Cook A."/>
            <person name="Cooke P."/>
            <person name="Corum B."/>
            <person name="Cuomo C."/>
            <person name="David R."/>
            <person name="Dawoe T."/>
            <person name="Degray S."/>
            <person name="Dodge S."/>
            <person name="Dooley K."/>
            <person name="Dorje P."/>
            <person name="Dorjee K."/>
            <person name="Dorris L."/>
            <person name="Duffey N."/>
            <person name="Dupes A."/>
            <person name="Elkins T."/>
            <person name="Engels R."/>
            <person name="Erickson J."/>
            <person name="Farina A."/>
            <person name="Faro S."/>
            <person name="Ferreira P."/>
            <person name="Fischer H."/>
            <person name="Fitzgerald M."/>
            <person name="Foley K."/>
            <person name="Gage D."/>
            <person name="Galagan J."/>
            <person name="Gearin G."/>
            <person name="Gnerre S."/>
            <person name="Gnirke A."/>
            <person name="Goyette A."/>
            <person name="Graham J."/>
            <person name="Grandbois E."/>
            <person name="Gyaltsen K."/>
            <person name="Hafez N."/>
            <person name="Hagopian D."/>
            <person name="Hagos B."/>
            <person name="Hall J."/>
            <person name="Hatcher B."/>
            <person name="Heller A."/>
            <person name="Higgins H."/>
            <person name="Honan T."/>
            <person name="Horn A."/>
            <person name="Houde N."/>
            <person name="Hughes L."/>
            <person name="Hulme W."/>
            <person name="Husby E."/>
            <person name="Iliev I."/>
            <person name="Jaffe D."/>
            <person name="Jones C."/>
            <person name="Kamal M."/>
            <person name="Kamat A."/>
            <person name="Kamvysselis M."/>
            <person name="Karlsson E."/>
            <person name="Kells C."/>
            <person name="Kieu A."/>
            <person name="Kisner P."/>
            <person name="Kodira C."/>
            <person name="Kulbokas E."/>
            <person name="Labutti K."/>
            <person name="Lama D."/>
            <person name="Landers T."/>
            <person name="Leger J."/>
            <person name="Levine S."/>
            <person name="Lewis D."/>
            <person name="Lewis T."/>
            <person name="Lindblad-toh K."/>
            <person name="Liu X."/>
            <person name="Lokyitsang T."/>
            <person name="Lokyitsang Y."/>
            <person name="Lucien O."/>
            <person name="Lui A."/>
            <person name="Ma L.J."/>
            <person name="Mabbitt R."/>
            <person name="Macdonald J."/>
            <person name="Maclean C."/>
            <person name="Major J."/>
            <person name="Manning J."/>
            <person name="Marabella R."/>
            <person name="Maru K."/>
            <person name="Matthews C."/>
            <person name="Mauceli E."/>
            <person name="Mccarthy M."/>
            <person name="Mcdonough S."/>
            <person name="Mcghee T."/>
            <person name="Meldrim J."/>
            <person name="Meneus L."/>
            <person name="Mesirov J."/>
            <person name="Mihalev A."/>
            <person name="Mihova T."/>
            <person name="Mikkelsen T."/>
            <person name="Mlenga V."/>
            <person name="Moru K."/>
            <person name="Mozes J."/>
            <person name="Mulrain L."/>
            <person name="Munson G."/>
            <person name="Naylor J."/>
            <person name="Newes C."/>
            <person name="Nguyen C."/>
            <person name="Nguyen N."/>
            <person name="Nguyen T."/>
            <person name="Nicol R."/>
            <person name="Nielsen C."/>
            <person name="Nizzari M."/>
            <person name="Norbu C."/>
            <person name="Norbu N."/>
            <person name="O'donnell P."/>
            <person name="Okoawo O."/>
            <person name="O'leary S."/>
            <person name="Omotosho B."/>
            <person name="O'neill K."/>
            <person name="Osman S."/>
            <person name="Parker S."/>
            <person name="Perrin D."/>
            <person name="Phunkhang P."/>
            <person name="Piqani B."/>
            <person name="Purcell S."/>
            <person name="Rachupka T."/>
            <person name="Ramasamy U."/>
            <person name="Rameau R."/>
            <person name="Ray V."/>
            <person name="Raymond C."/>
            <person name="Retta R."/>
            <person name="Richardson S."/>
            <person name="Rise C."/>
            <person name="Rodriguez J."/>
            <person name="Rogers J."/>
            <person name="Rogov P."/>
            <person name="Rutman M."/>
            <person name="Schupbach R."/>
            <person name="Seaman C."/>
            <person name="Settipalli S."/>
            <person name="Sharpe T."/>
            <person name="Sheridan J."/>
            <person name="Sherpa N."/>
            <person name="Shi J."/>
            <person name="Smirnov S."/>
            <person name="Smith C."/>
            <person name="Sougnez C."/>
            <person name="Spencer B."/>
            <person name="Stalker J."/>
            <person name="Stange-thomann N."/>
            <person name="Stavropoulos S."/>
            <person name="Stetson K."/>
            <person name="Stone C."/>
            <person name="Stone S."/>
            <person name="Stubbs M."/>
            <person name="Talamas J."/>
            <person name="Tchuinga P."/>
            <person name="Tenzing P."/>
            <person name="Tesfaye S."/>
            <person name="Theodore J."/>
            <person name="Thoulutsang Y."/>
            <person name="Topham K."/>
            <person name="Towey S."/>
            <person name="Tsamla T."/>
            <person name="Tsomo N."/>
            <person name="Vallee D."/>
            <person name="Vassiliev H."/>
            <person name="Venkataraman V."/>
            <person name="Vinson J."/>
            <person name="Vo A."/>
            <person name="Wade C."/>
            <person name="Wang S."/>
            <person name="Wangchuk T."/>
            <person name="Wangdi T."/>
            <person name="Whittaker C."/>
            <person name="Wilkinson J."/>
            <person name="Wu Y."/>
            <person name="Wyman D."/>
            <person name="Yadav S."/>
            <person name="Yang S."/>
            <person name="Yang X."/>
            <person name="Yeager S."/>
            <person name="Yee E."/>
            <person name="Young G."/>
            <person name="Zainoun J."/>
            <person name="Zembeck L."/>
            <person name="Zimmer A."/>
            <person name="Zody M."/>
            <person name="Lander E."/>
        </authorList>
    </citation>
    <scope>NUCLEOTIDE SEQUENCE [LARGE SCALE GENOMIC DNA]</scope>
</reference>
<feature type="domain" description="Serine/threonine-protein phosphatase 4 regulatory subunit 3-like central" evidence="4">
    <location>
        <begin position="18"/>
        <end position="512"/>
    </location>
</feature>
<feature type="compositionally biased region" description="Basic and acidic residues" evidence="3">
    <location>
        <begin position="585"/>
        <end position="597"/>
    </location>
</feature>
<dbReference type="Proteomes" id="UP000007875">
    <property type="component" value="Unassembled WGS sequence"/>
</dbReference>
<dbReference type="eggNOG" id="KOG2175">
    <property type="taxonomic scope" value="Eukaryota"/>
</dbReference>
<dbReference type="Pfam" id="PF04802">
    <property type="entry name" value="PP4R3"/>
    <property type="match status" value="1"/>
</dbReference>
<dbReference type="FunCoup" id="H2YD76">
    <property type="interactions" value="713"/>
</dbReference>
<dbReference type="GO" id="GO:0005654">
    <property type="term" value="C:nucleoplasm"/>
    <property type="evidence" value="ECO:0007669"/>
    <property type="project" value="TreeGrafter"/>
</dbReference>
<dbReference type="GO" id="GO:0072542">
    <property type="term" value="F:protein phosphatase activator activity"/>
    <property type="evidence" value="ECO:0007669"/>
    <property type="project" value="TreeGrafter"/>
</dbReference>
<dbReference type="GO" id="GO:0006974">
    <property type="term" value="P:DNA damage response"/>
    <property type="evidence" value="ECO:0007669"/>
    <property type="project" value="TreeGrafter"/>
</dbReference>
<feature type="compositionally biased region" description="Acidic residues" evidence="3">
    <location>
        <begin position="646"/>
        <end position="657"/>
    </location>
</feature>
<evidence type="ECO:0000259" key="4">
    <source>
        <dbReference type="Pfam" id="PF04802"/>
    </source>
</evidence>
<comment type="subcellular location">
    <subcellularLocation>
        <location evidence="1">Nucleus</location>
    </subcellularLocation>
</comment>
<proteinExistence type="predicted"/>
<dbReference type="Ensembl" id="ENSCSAVT00000003324.1">
    <property type="protein sequence ID" value="ENSCSAVP00000003274.1"/>
    <property type="gene ID" value="ENSCSAVG00000001948.1"/>
</dbReference>
<keyword evidence="2" id="KW-0539">Nucleus</keyword>
<feature type="region of interest" description="Disordered" evidence="3">
    <location>
        <begin position="514"/>
        <end position="671"/>
    </location>
</feature>
<dbReference type="InterPro" id="IPR016024">
    <property type="entry name" value="ARM-type_fold"/>
</dbReference>
<keyword evidence="6" id="KW-1185">Reference proteome</keyword>
<dbReference type="InParanoid" id="H2YD76"/>
<dbReference type="STRING" id="51511.ENSCSAVP00000003274"/>
<evidence type="ECO:0000256" key="2">
    <source>
        <dbReference type="ARBA" id="ARBA00023242"/>
    </source>
</evidence>
<evidence type="ECO:0000256" key="3">
    <source>
        <dbReference type="SAM" id="MobiDB-lite"/>
    </source>
</evidence>
<dbReference type="InterPro" id="IPR051137">
    <property type="entry name" value="PP4R3-like"/>
</dbReference>
<feature type="compositionally biased region" description="Polar residues" evidence="3">
    <location>
        <begin position="521"/>
        <end position="531"/>
    </location>
</feature>
<evidence type="ECO:0000256" key="1">
    <source>
        <dbReference type="ARBA" id="ARBA00004123"/>
    </source>
</evidence>
<dbReference type="SUPFAM" id="SSF48371">
    <property type="entry name" value="ARM repeat"/>
    <property type="match status" value="1"/>
</dbReference>
<dbReference type="AlphaFoldDB" id="H2YD76"/>
<dbReference type="GeneTree" id="ENSGT00390000018199"/>
<reference evidence="5" key="3">
    <citation type="submission" date="2025-09" db="UniProtKB">
        <authorList>
            <consortium name="Ensembl"/>
        </authorList>
    </citation>
    <scope>IDENTIFICATION</scope>
</reference>
<evidence type="ECO:0000313" key="5">
    <source>
        <dbReference type="Ensembl" id="ENSCSAVP00000003274.1"/>
    </source>
</evidence>
<dbReference type="OMA" id="ALMTHNN"/>
<feature type="compositionally biased region" description="Acidic residues" evidence="3">
    <location>
        <begin position="544"/>
        <end position="559"/>
    </location>
</feature>
<dbReference type="GO" id="GO:0030289">
    <property type="term" value="C:protein phosphatase 4 complex"/>
    <property type="evidence" value="ECO:0007669"/>
    <property type="project" value="TreeGrafter"/>
</dbReference>
<accession>H2YD76</accession>
<dbReference type="PANTHER" id="PTHR23318:SF0">
    <property type="entry name" value="SERINE_THREONINE-PROTEIN PHOSPHATASE 4 REGULATORY SUBUNIT 3"/>
    <property type="match status" value="1"/>
</dbReference>
<organism evidence="5 6">
    <name type="scientific">Ciona savignyi</name>
    <name type="common">Pacific transparent sea squirt</name>
    <dbReference type="NCBI Taxonomy" id="51511"/>
    <lineage>
        <taxon>Eukaryota</taxon>
        <taxon>Metazoa</taxon>
        <taxon>Chordata</taxon>
        <taxon>Tunicata</taxon>
        <taxon>Ascidiacea</taxon>
        <taxon>Phlebobranchia</taxon>
        <taxon>Cionidae</taxon>
        <taxon>Ciona</taxon>
    </lineage>
</organism>
<name>H2YD76_CIOSA</name>
<protein>
    <recommendedName>
        <fullName evidence="4">Serine/threonine-protein phosphatase 4 regulatory subunit 3-like central domain-containing protein</fullName>
    </recommendedName>
</protein>
<reference evidence="5" key="2">
    <citation type="submission" date="2025-08" db="UniProtKB">
        <authorList>
            <consortium name="Ensembl"/>
        </authorList>
    </citation>
    <scope>IDENTIFICATION</scope>
</reference>
<dbReference type="InterPro" id="IPR006887">
    <property type="entry name" value="P4R3-like_central_dom"/>
</dbReference>
<dbReference type="PANTHER" id="PTHR23318">
    <property type="entry name" value="ATP SYNTHASE GAMMA-RELATED"/>
    <property type="match status" value="1"/>
</dbReference>
<sequence>QSSSPYVLPACELGELEEIADLFASSLPSLVRREQLARSIEGSDYIQKLLELFRTCEDLENTDGLHKLYEIMKGIFLLNRNSLFDVMLQDSNIVPVVGCLEYDPALPERRRHRDYLLKEVNFKEVLPIKNPELLKKIHQTFRLQYIQDVVLPTPSVFEENMLSTLSSVIFFNKAEIVSMVLEDETLLTTLFKQLRDDSVEDDRKRGLVGFVKELCSLSQTLQPTSRDEFFKLLGELGVLPAIETLLANDDEQSPSAIDVFAHVVEHSPSMVREYAHKEMTEARSDGNDDELFLLNLVIDQMICDPDPELSCSMQLTGLLRVLLDPENMMANKNEKTEFLGFFYRNCMHVLMAPLLANTADESKLGKDDYQTAHLLSLILELVTFSVEHHTYHVKNYILNKDLLRRVLVLLNSRHKFLALAAIRFTRKIVSTLDEFYNRYIVKGDLLNPVVDALFRSGKRYNLINSTILEMFEYIRVEDIRSLICYVVENHYDRLKEILYVKTFSGLKLRFEQHKSRETKQSSDTTSENTTIRNHRFRRDARAMEEEEELWFEKDDDEDGDHNSSFASGDAFDADTPKINIDSILESEKAPDKTKTSELSKLNTMLQLDPKVEESYSNGTSLPKPEVKSQDEASVTVKNGLIGLVDYSDDESDEEEDEQKSAPKSCEKPSDT</sequence>
<feature type="compositionally biased region" description="Basic and acidic residues" evidence="3">
    <location>
        <begin position="658"/>
        <end position="671"/>
    </location>
</feature>
<evidence type="ECO:0000313" key="6">
    <source>
        <dbReference type="Proteomes" id="UP000007875"/>
    </source>
</evidence>